<evidence type="ECO:0000259" key="6">
    <source>
        <dbReference type="PROSITE" id="PS50923"/>
    </source>
</evidence>
<evidence type="ECO:0000313" key="7">
    <source>
        <dbReference type="Proteomes" id="UP000085678"/>
    </source>
</evidence>
<dbReference type="STRING" id="7574.A0A1S3IGG6"/>
<proteinExistence type="predicted"/>
<dbReference type="Gene3D" id="2.10.70.10">
    <property type="entry name" value="Complement Module, domain 1"/>
    <property type="match status" value="3"/>
</dbReference>
<feature type="domain" description="Sushi" evidence="6">
    <location>
        <begin position="144"/>
        <end position="205"/>
    </location>
</feature>
<dbReference type="InterPro" id="IPR000436">
    <property type="entry name" value="Sushi_SCR_CCP_dom"/>
</dbReference>
<evidence type="ECO:0000256" key="4">
    <source>
        <dbReference type="ARBA" id="ARBA00023180"/>
    </source>
</evidence>
<dbReference type="Pfam" id="PF00084">
    <property type="entry name" value="Sushi"/>
    <property type="match status" value="1"/>
</dbReference>
<evidence type="ECO:0000256" key="5">
    <source>
        <dbReference type="PROSITE-ProRule" id="PRU00302"/>
    </source>
</evidence>
<evidence type="ECO:0000256" key="1">
    <source>
        <dbReference type="ARBA" id="ARBA00022659"/>
    </source>
</evidence>
<keyword evidence="1 5" id="KW-0768">Sushi</keyword>
<dbReference type="InterPro" id="IPR050350">
    <property type="entry name" value="Compl-Cell_Adhes-Reg"/>
</dbReference>
<dbReference type="AlphaFoldDB" id="A0A1S3IGG6"/>
<protein>
    <submittedName>
        <fullName evidence="8">Sushi, von Willebrand factor type A, EGF and pentraxin domain-containing protein 1-like</fullName>
    </submittedName>
</protein>
<evidence type="ECO:0000256" key="2">
    <source>
        <dbReference type="ARBA" id="ARBA00022737"/>
    </source>
</evidence>
<dbReference type="CDD" id="cd00033">
    <property type="entry name" value="CCP"/>
    <property type="match status" value="1"/>
</dbReference>
<dbReference type="GeneID" id="106164099"/>
<dbReference type="KEGG" id="lak:106164099"/>
<dbReference type="InParanoid" id="A0A1S3IGG6"/>
<comment type="caution">
    <text evidence="5">Lacks conserved residue(s) required for the propagation of feature annotation.</text>
</comment>
<dbReference type="PANTHER" id="PTHR19325:SF575">
    <property type="entry name" value="LOCOMOTION-RELATED PROTEIN HIKARU GENKI"/>
    <property type="match status" value="1"/>
</dbReference>
<dbReference type="PROSITE" id="PS50923">
    <property type="entry name" value="SUSHI"/>
    <property type="match status" value="2"/>
</dbReference>
<name>A0A1S3IGG6_LINAN</name>
<sequence length="247" mass="26243">MPAPSVEETTAILYGGQVRCPAVPSVGNASASSVNRDHNARITYSCLPGFQWSAGTLEEHKSITCQVNNWTATPPACEAVQCTGNPAAVSNATVTQSGHRYLDVATYTCIGNHAFQDGTSTKQAFCLSSGQWDNTSVPSACVLHQCPAVSTSLSHTTVNSNDHGAGAAVRYECFQNATFSDGSSVRTRRCLVSGHWDSTEEACGKGYCELSTHQFGGWAKVCLHIANEIDTSQLEPGGMYQVSSSYM</sequence>
<dbReference type="Proteomes" id="UP000085678">
    <property type="component" value="Unplaced"/>
</dbReference>
<feature type="domain" description="Sushi" evidence="6">
    <location>
        <begin position="18"/>
        <end position="79"/>
    </location>
</feature>
<dbReference type="SMART" id="SM00032">
    <property type="entry name" value="CCP"/>
    <property type="match status" value="3"/>
</dbReference>
<keyword evidence="7" id="KW-1185">Reference proteome</keyword>
<evidence type="ECO:0000256" key="3">
    <source>
        <dbReference type="ARBA" id="ARBA00023157"/>
    </source>
</evidence>
<dbReference type="PANTHER" id="PTHR19325">
    <property type="entry name" value="COMPLEMENT COMPONENT-RELATED SUSHI DOMAIN-CONTAINING"/>
    <property type="match status" value="1"/>
</dbReference>
<reference evidence="8" key="1">
    <citation type="submission" date="2025-08" db="UniProtKB">
        <authorList>
            <consortium name="RefSeq"/>
        </authorList>
    </citation>
    <scope>IDENTIFICATION</scope>
    <source>
        <tissue evidence="8">Gonads</tissue>
    </source>
</reference>
<gene>
    <name evidence="8" type="primary">LOC106164099</name>
</gene>
<keyword evidence="2" id="KW-0677">Repeat</keyword>
<dbReference type="InterPro" id="IPR035976">
    <property type="entry name" value="Sushi/SCR/CCP_sf"/>
</dbReference>
<dbReference type="RefSeq" id="XP_013397355.1">
    <property type="nucleotide sequence ID" value="XM_013541901.1"/>
</dbReference>
<keyword evidence="4" id="KW-0325">Glycoprotein</keyword>
<organism evidence="7 8">
    <name type="scientific">Lingula anatina</name>
    <name type="common">Brachiopod</name>
    <name type="synonym">Lingula unguis</name>
    <dbReference type="NCBI Taxonomy" id="7574"/>
    <lineage>
        <taxon>Eukaryota</taxon>
        <taxon>Metazoa</taxon>
        <taxon>Spiralia</taxon>
        <taxon>Lophotrochozoa</taxon>
        <taxon>Brachiopoda</taxon>
        <taxon>Linguliformea</taxon>
        <taxon>Lingulata</taxon>
        <taxon>Lingulida</taxon>
        <taxon>Linguloidea</taxon>
        <taxon>Lingulidae</taxon>
        <taxon>Lingula</taxon>
    </lineage>
</organism>
<accession>A0A1S3IGG6</accession>
<keyword evidence="3" id="KW-1015">Disulfide bond</keyword>
<evidence type="ECO:0000313" key="8">
    <source>
        <dbReference type="RefSeq" id="XP_013397355.1"/>
    </source>
</evidence>
<dbReference type="SUPFAM" id="SSF57535">
    <property type="entry name" value="Complement control module/SCR domain"/>
    <property type="match status" value="3"/>
</dbReference>